<dbReference type="Pfam" id="PF13041">
    <property type="entry name" value="PPR_2"/>
    <property type="match status" value="2"/>
</dbReference>
<dbReference type="PANTHER" id="PTHR47939:SF13">
    <property type="entry name" value="OS03G0201400 PROTEIN"/>
    <property type="match status" value="1"/>
</dbReference>
<dbReference type="Proteomes" id="UP000289340">
    <property type="component" value="Chromosome 19"/>
</dbReference>
<reference evidence="4 5" key="1">
    <citation type="submission" date="2018-09" db="EMBL/GenBank/DDBJ databases">
        <title>A high-quality reference genome of wild soybean provides a powerful tool to mine soybean genomes.</title>
        <authorList>
            <person name="Xie M."/>
            <person name="Chung C.Y.L."/>
            <person name="Li M.-W."/>
            <person name="Wong F.-L."/>
            <person name="Chan T.-F."/>
            <person name="Lam H.-M."/>
        </authorList>
    </citation>
    <scope>NUCLEOTIDE SEQUENCE [LARGE SCALE GENOMIC DNA]</scope>
    <source>
        <strain evidence="5">cv. W05</strain>
        <tissue evidence="4">Hypocotyl of etiolated seedlings</tissue>
    </source>
</reference>
<dbReference type="InterPro" id="IPR011990">
    <property type="entry name" value="TPR-like_helical_dom_sf"/>
</dbReference>
<evidence type="ECO:0000256" key="1">
    <source>
        <dbReference type="ARBA" id="ARBA00007626"/>
    </source>
</evidence>
<name>A0A445FLT4_GLYSO</name>
<accession>A0A445FLT4</accession>
<dbReference type="InterPro" id="IPR002885">
    <property type="entry name" value="PPR_rpt"/>
</dbReference>
<sequence>RSKKKLPNQTLFWPKKSWTYSSYLILLLKLGRSKHFTFLDGLLRPLKSDSHPITPTLFTYLFKVYPEADLPDKALKTFYTILHFNCKPLPKHLNRILEVLVSHRNYLRPAFDLFKDSRSYGVEPDTKSCNILMRPFCLNGDISIAYSLFNIMFKRDVVPDIESYRILMQALCRKSRVNGAVDLLEDMLNGFVPDSLTYTTLLNSLCRKKKFREAYKLLCRMKNTVILGFCRDGRTHDACKVISDMRANGSLPNLVSYRTLVSGLCNMGMLDEASKYMEEMLSKDFSPHFAVVHALVKGFCNVGRTEDACGVLTKALEHGEAPHVDTWMIIMPVICEVDDEGKSSGALEEVLKIEIKGHTRIVDAGIGLENYLIGKIRSRSRAC</sequence>
<dbReference type="PROSITE" id="PS51375">
    <property type="entry name" value="PPR"/>
    <property type="match status" value="4"/>
</dbReference>
<keyword evidence="2" id="KW-0677">Repeat</keyword>
<evidence type="ECO:0000313" key="4">
    <source>
        <dbReference type="EMBL" id="RZB49799.1"/>
    </source>
</evidence>
<evidence type="ECO:0000256" key="3">
    <source>
        <dbReference type="PROSITE-ProRule" id="PRU00708"/>
    </source>
</evidence>
<feature type="repeat" description="PPR" evidence="3">
    <location>
        <begin position="125"/>
        <end position="159"/>
    </location>
</feature>
<feature type="repeat" description="PPR" evidence="3">
    <location>
        <begin position="160"/>
        <end position="190"/>
    </location>
</feature>
<dbReference type="Pfam" id="PF01535">
    <property type="entry name" value="PPR"/>
    <property type="match status" value="1"/>
</dbReference>
<proteinExistence type="inferred from homology"/>
<feature type="non-terminal residue" evidence="4">
    <location>
        <position position="1"/>
    </location>
</feature>
<evidence type="ECO:0000313" key="5">
    <source>
        <dbReference type="Proteomes" id="UP000289340"/>
    </source>
</evidence>
<feature type="repeat" description="PPR" evidence="3">
    <location>
        <begin position="194"/>
        <end position="224"/>
    </location>
</feature>
<protein>
    <submittedName>
        <fullName evidence="4">Pentatricopeptide repeat-containing protein, mitochondrial</fullName>
    </submittedName>
</protein>
<dbReference type="Gene3D" id="1.25.40.10">
    <property type="entry name" value="Tetratricopeptide repeat domain"/>
    <property type="match status" value="2"/>
</dbReference>
<feature type="repeat" description="PPR" evidence="3">
    <location>
        <begin position="253"/>
        <end position="287"/>
    </location>
</feature>
<dbReference type="SMR" id="A0A445FLT4"/>
<dbReference type="NCBIfam" id="TIGR00756">
    <property type="entry name" value="PPR"/>
    <property type="match status" value="5"/>
</dbReference>
<dbReference type="EMBL" id="QZWG01000019">
    <property type="protein sequence ID" value="RZB49799.1"/>
    <property type="molecule type" value="Genomic_DNA"/>
</dbReference>
<dbReference type="AlphaFoldDB" id="A0A445FLT4"/>
<comment type="caution">
    <text evidence="4">The sequence shown here is derived from an EMBL/GenBank/DDBJ whole genome shotgun (WGS) entry which is preliminary data.</text>
</comment>
<evidence type="ECO:0000256" key="2">
    <source>
        <dbReference type="ARBA" id="ARBA00022737"/>
    </source>
</evidence>
<dbReference type="PANTHER" id="PTHR47939">
    <property type="entry name" value="MEMBRANE-ASSOCIATED SALT-INDUCIBLE PROTEIN-LIKE"/>
    <property type="match status" value="1"/>
</dbReference>
<keyword evidence="5" id="KW-1185">Reference proteome</keyword>
<dbReference type="InterPro" id="IPR050667">
    <property type="entry name" value="PPR-containing_protein"/>
</dbReference>
<organism evidence="4 5">
    <name type="scientific">Glycine soja</name>
    <name type="common">Wild soybean</name>
    <dbReference type="NCBI Taxonomy" id="3848"/>
    <lineage>
        <taxon>Eukaryota</taxon>
        <taxon>Viridiplantae</taxon>
        <taxon>Streptophyta</taxon>
        <taxon>Embryophyta</taxon>
        <taxon>Tracheophyta</taxon>
        <taxon>Spermatophyta</taxon>
        <taxon>Magnoliopsida</taxon>
        <taxon>eudicotyledons</taxon>
        <taxon>Gunneridae</taxon>
        <taxon>Pentapetalae</taxon>
        <taxon>rosids</taxon>
        <taxon>fabids</taxon>
        <taxon>Fabales</taxon>
        <taxon>Fabaceae</taxon>
        <taxon>Papilionoideae</taxon>
        <taxon>50 kb inversion clade</taxon>
        <taxon>NPAAA clade</taxon>
        <taxon>indigoferoid/millettioid clade</taxon>
        <taxon>Phaseoleae</taxon>
        <taxon>Glycine</taxon>
        <taxon>Glycine subgen. Soja</taxon>
    </lineage>
</organism>
<comment type="similarity">
    <text evidence="1">Belongs to the PPR family. P subfamily.</text>
</comment>
<gene>
    <name evidence="4" type="ORF">D0Y65_052626</name>
</gene>